<feature type="transmembrane region" description="Helical" evidence="1">
    <location>
        <begin position="6"/>
        <end position="23"/>
    </location>
</feature>
<keyword evidence="1" id="KW-0812">Transmembrane</keyword>
<feature type="transmembrane region" description="Helical" evidence="1">
    <location>
        <begin position="58"/>
        <end position="74"/>
    </location>
</feature>
<dbReference type="AlphaFoldDB" id="A0A7G1G7L3"/>
<protein>
    <submittedName>
        <fullName evidence="2">Uncharacterized protein</fullName>
    </submittedName>
</protein>
<feature type="transmembrane region" description="Helical" evidence="1">
    <location>
        <begin position="140"/>
        <end position="157"/>
    </location>
</feature>
<accession>A0A7G1G7L3</accession>
<sequence length="170" mass="20249">MLISVLINGLAIILAFYIIKIYTLNNKELPMFLKYFGNYLIAGSFLILFYIYGHKKMNTVHFLSFLILLVYYIRQFNVTRKKFHENFRSMVMSFGYTRKTYFKSFLSKKLIKSGIESFFYANAMYILFQTLSKNIYEELNGIKLIIIFLLLILASYIDSFNEEKIYKNVK</sequence>
<keyword evidence="1" id="KW-1133">Transmembrane helix</keyword>
<dbReference type="KEGG" id="ocy:OSSY52_14970"/>
<dbReference type="Proteomes" id="UP000516361">
    <property type="component" value="Chromosome"/>
</dbReference>
<keyword evidence="1" id="KW-0472">Membrane</keyword>
<name>A0A7G1G7L3_9BACT</name>
<dbReference type="EMBL" id="AP018712">
    <property type="protein sequence ID" value="BBE31356.1"/>
    <property type="molecule type" value="Genomic_DNA"/>
</dbReference>
<evidence type="ECO:0000313" key="3">
    <source>
        <dbReference type="Proteomes" id="UP000516361"/>
    </source>
</evidence>
<gene>
    <name evidence="2" type="ORF">OSSY52_14970</name>
</gene>
<reference evidence="2 3" key="1">
    <citation type="submission" date="2018-06" db="EMBL/GenBank/DDBJ databases">
        <title>Genome sequencing of Oceanotoga sp. sy52.</title>
        <authorList>
            <person name="Mori K."/>
        </authorList>
    </citation>
    <scope>NUCLEOTIDE SEQUENCE [LARGE SCALE GENOMIC DNA]</scope>
    <source>
        <strain evidence="3">sy52</strain>
    </source>
</reference>
<evidence type="ECO:0000313" key="2">
    <source>
        <dbReference type="EMBL" id="BBE31356.1"/>
    </source>
</evidence>
<proteinExistence type="predicted"/>
<evidence type="ECO:0000256" key="1">
    <source>
        <dbReference type="SAM" id="Phobius"/>
    </source>
</evidence>
<dbReference type="InParanoid" id="A0A7G1G7L3"/>
<feature type="transmembrane region" description="Helical" evidence="1">
    <location>
        <begin position="35"/>
        <end position="52"/>
    </location>
</feature>
<keyword evidence="3" id="KW-1185">Reference proteome</keyword>
<organism evidence="2 3">
    <name type="scientific">Tepiditoga spiralis</name>
    <dbReference type="NCBI Taxonomy" id="2108365"/>
    <lineage>
        <taxon>Bacteria</taxon>
        <taxon>Thermotogati</taxon>
        <taxon>Thermotogota</taxon>
        <taxon>Thermotogae</taxon>
        <taxon>Petrotogales</taxon>
        <taxon>Petrotogaceae</taxon>
        <taxon>Tepiditoga</taxon>
    </lineage>
</organism>